<dbReference type="EMBL" id="BMAT01004305">
    <property type="protein sequence ID" value="GFR71639.1"/>
    <property type="molecule type" value="Genomic_DNA"/>
</dbReference>
<dbReference type="InterPro" id="IPR052709">
    <property type="entry name" value="Transposase-MT_Hybrid"/>
</dbReference>
<evidence type="ECO:0000313" key="1">
    <source>
        <dbReference type="EMBL" id="GFR71639.1"/>
    </source>
</evidence>
<dbReference type="InterPro" id="IPR036397">
    <property type="entry name" value="RNaseH_sf"/>
</dbReference>
<dbReference type="Pfam" id="PF01359">
    <property type="entry name" value="Transposase_1"/>
    <property type="match status" value="1"/>
</dbReference>
<keyword evidence="2" id="KW-1185">Reference proteome</keyword>
<dbReference type="Proteomes" id="UP000762676">
    <property type="component" value="Unassembled WGS sequence"/>
</dbReference>
<accession>A0AAV4FEC2</accession>
<dbReference type="Gene3D" id="3.30.420.10">
    <property type="entry name" value="Ribonuclease H-like superfamily/Ribonuclease H"/>
    <property type="match status" value="1"/>
</dbReference>
<sequence>MEFTKENMQLYIFMRCKLGEFAKLNHETLQTLCGECTCSYQTVCRWVKEFNEGKESLSDCPHLGRPKSCVNEPTIVSIKKDIDEDPHISVRELSDTKGLSYGIVHSIITEHLRMKKVCARWIPHLLTVEQKIDRFRFATELLNMFEPHGPKRLPDIVTGDETWFPFFIIPLKRLIRMWVDWQGHRPVVLRPGFQSRKRMFTVFFNYSGPLVVDILPQDTTMTATYYVQNVFSQLKSAINEQQPKVSTSRTLLLRDIAGPHKARATTQSLRELGIQVLPQPAYSPDLAPCDFWLFPILNERLTGRKFDSIQDPPKVLNSELWTIPEEDYQDVFQKWHIRLKHCIQSNGEYFEGLEKFHVCIINGLENTEQLSKHINPPSYSYSEGCCTCP</sequence>
<protein>
    <submittedName>
        <fullName evidence="1">Transposase</fullName>
    </submittedName>
</protein>
<gene>
    <name evidence="1" type="ORF">ElyMa_002099200</name>
</gene>
<dbReference type="AlphaFoldDB" id="A0AAV4FEC2"/>
<comment type="caution">
    <text evidence="1">The sequence shown here is derived from an EMBL/GenBank/DDBJ whole genome shotgun (WGS) entry which is preliminary data.</text>
</comment>
<dbReference type="PANTHER" id="PTHR46060">
    <property type="entry name" value="MARINER MOS1 TRANSPOSASE-LIKE PROTEIN"/>
    <property type="match status" value="1"/>
</dbReference>
<proteinExistence type="predicted"/>
<dbReference type="PANTHER" id="PTHR46060:SF1">
    <property type="entry name" value="MARINER MOS1 TRANSPOSASE-LIKE PROTEIN"/>
    <property type="match status" value="1"/>
</dbReference>
<dbReference type="GO" id="GO:0003676">
    <property type="term" value="F:nucleic acid binding"/>
    <property type="evidence" value="ECO:0007669"/>
    <property type="project" value="InterPro"/>
</dbReference>
<name>A0AAV4FEC2_9GAST</name>
<organism evidence="1 2">
    <name type="scientific">Elysia marginata</name>
    <dbReference type="NCBI Taxonomy" id="1093978"/>
    <lineage>
        <taxon>Eukaryota</taxon>
        <taxon>Metazoa</taxon>
        <taxon>Spiralia</taxon>
        <taxon>Lophotrochozoa</taxon>
        <taxon>Mollusca</taxon>
        <taxon>Gastropoda</taxon>
        <taxon>Heterobranchia</taxon>
        <taxon>Euthyneura</taxon>
        <taxon>Panpulmonata</taxon>
        <taxon>Sacoglossa</taxon>
        <taxon>Placobranchoidea</taxon>
        <taxon>Plakobranchidae</taxon>
        <taxon>Elysia</taxon>
    </lineage>
</organism>
<dbReference type="InterPro" id="IPR001888">
    <property type="entry name" value="Transposase_1"/>
</dbReference>
<reference evidence="1 2" key="1">
    <citation type="journal article" date="2021" name="Elife">
        <title>Chloroplast acquisition without the gene transfer in kleptoplastic sea slugs, Plakobranchus ocellatus.</title>
        <authorList>
            <person name="Maeda T."/>
            <person name="Takahashi S."/>
            <person name="Yoshida T."/>
            <person name="Shimamura S."/>
            <person name="Takaki Y."/>
            <person name="Nagai Y."/>
            <person name="Toyoda A."/>
            <person name="Suzuki Y."/>
            <person name="Arimoto A."/>
            <person name="Ishii H."/>
            <person name="Satoh N."/>
            <person name="Nishiyama T."/>
            <person name="Hasebe M."/>
            <person name="Maruyama T."/>
            <person name="Minagawa J."/>
            <person name="Obokata J."/>
            <person name="Shigenobu S."/>
        </authorList>
    </citation>
    <scope>NUCLEOTIDE SEQUENCE [LARGE SCALE GENOMIC DNA]</scope>
</reference>
<evidence type="ECO:0000313" key="2">
    <source>
        <dbReference type="Proteomes" id="UP000762676"/>
    </source>
</evidence>